<feature type="region of interest" description="Disordered" evidence="7">
    <location>
        <begin position="56"/>
        <end position="80"/>
    </location>
</feature>
<evidence type="ECO:0000259" key="8">
    <source>
        <dbReference type="Pfam" id="PF00082"/>
    </source>
</evidence>
<evidence type="ECO:0000256" key="5">
    <source>
        <dbReference type="PROSITE-ProRule" id="PRU01240"/>
    </source>
</evidence>
<sequence>MVFNNQGQLMDGSGQSIVILDTGIDLDHPFFGPDLDGDGVSDRIVYHYDFAATPLTNYNDPTSNDDNDASDSNGHGSHVASIAASSDSNYPGIAPGADIIVLKVFDNNNSGNFFDIEQALQWVVANQQQYNIASVNMSLSTGGNYVNPTNFGIIHDELQQLAQEDVIVVSAAGNTGQYGVSYPAANPYSLAVSSVDDYNNRNISSFSQHHETLTDVFADGRSIRAANQNGGTTVKSGTSMAAPAVSGAIAVAQQLAEQELGRRLTFDEIKTVLAQGDDIVGPVQYTDDYDGKVLNINKLGNAILDMVETPSEIIIAQAGDISNLDHNSQTIVFDHEFTNPVIFAQPLSYNGSDASTIRITDIQGDRFSVKLQETNLRNQETNEGNHLKETSGFLVLEKGIWELSDGTIIEVGTTTTDATTKSGWESITFNHDFDDAPIILTQVQTDNDATFVQTRQKNITENGFELALEEEEAYLNTGHGAETIAWLAISPGQGDWDGNAFMAGNTGDQVTHNWHTVDFGNLFNNAPKFFGNIASYDGPDSAGLRAKNLSSGSVEIKIDEDTSKDSEVDHTTEEIGFLAIEATGTLEGSENTDALTGLVVNQAGTVNNDTFIVGDAQKSFYDSYGQQDYLEISGFSSSQDLIQLYGAVGDYSVGVSPYDSNDQGIFLEVAGMKDELVAIVKNSNNLDLNSNDFVFV</sequence>
<dbReference type="InterPro" id="IPR015500">
    <property type="entry name" value="Peptidase_S8_subtilisin-rel"/>
</dbReference>
<reference evidence="9 10" key="1">
    <citation type="submission" date="2013-01" db="EMBL/GenBank/DDBJ databases">
        <authorList>
            <person name="Bench S."/>
        </authorList>
    </citation>
    <scope>NUCLEOTIDE SEQUENCE [LARGE SCALE GENOMIC DNA]</scope>
    <source>
        <strain evidence="9 10">WH 0402</strain>
    </source>
</reference>
<keyword evidence="2 5" id="KW-0645">Protease</keyword>
<dbReference type="InterPro" id="IPR050131">
    <property type="entry name" value="Peptidase_S8_subtilisin-like"/>
</dbReference>
<gene>
    <name evidence="9" type="ORF">CWATWH0402_3054</name>
</gene>
<dbReference type="InterPro" id="IPR022398">
    <property type="entry name" value="Peptidase_S8_His-AS"/>
</dbReference>
<comment type="similarity">
    <text evidence="1 5 6">Belongs to the peptidase S8 family.</text>
</comment>
<dbReference type="GO" id="GO:0004252">
    <property type="term" value="F:serine-type endopeptidase activity"/>
    <property type="evidence" value="ECO:0007669"/>
    <property type="project" value="UniProtKB-UniRule"/>
</dbReference>
<evidence type="ECO:0000256" key="4">
    <source>
        <dbReference type="ARBA" id="ARBA00022825"/>
    </source>
</evidence>
<dbReference type="PRINTS" id="PR00723">
    <property type="entry name" value="SUBTILISIN"/>
</dbReference>
<dbReference type="RefSeq" id="WP_035826390.1">
    <property type="nucleotide sequence ID" value="NZ_CAQN01000776.1"/>
</dbReference>
<feature type="active site" description="Charge relay system" evidence="5">
    <location>
        <position position="239"/>
    </location>
</feature>
<evidence type="ECO:0000313" key="10">
    <source>
        <dbReference type="Proteomes" id="UP000018130"/>
    </source>
</evidence>
<dbReference type="PROSITE" id="PS00136">
    <property type="entry name" value="SUBTILASE_ASP"/>
    <property type="match status" value="1"/>
</dbReference>
<evidence type="ECO:0000313" key="9">
    <source>
        <dbReference type="EMBL" id="CCQ68464.1"/>
    </source>
</evidence>
<dbReference type="Proteomes" id="UP000018130">
    <property type="component" value="Unassembled WGS sequence"/>
</dbReference>
<dbReference type="InterPro" id="IPR023828">
    <property type="entry name" value="Peptidase_S8_Ser-AS"/>
</dbReference>
<evidence type="ECO:0000256" key="6">
    <source>
        <dbReference type="RuleBase" id="RU003355"/>
    </source>
</evidence>
<dbReference type="PROSITE" id="PS00138">
    <property type="entry name" value="SUBTILASE_SER"/>
    <property type="match status" value="1"/>
</dbReference>
<dbReference type="PANTHER" id="PTHR43806">
    <property type="entry name" value="PEPTIDASE S8"/>
    <property type="match status" value="1"/>
</dbReference>
<feature type="active site" description="Charge relay system" evidence="5">
    <location>
        <position position="75"/>
    </location>
</feature>
<accession>T2JTS1</accession>
<dbReference type="Gene3D" id="2.60.40.2080">
    <property type="match status" value="1"/>
</dbReference>
<dbReference type="InterPro" id="IPR037221">
    <property type="entry name" value="H-type_lectin_dom_sf"/>
</dbReference>
<dbReference type="SUPFAM" id="SSF52743">
    <property type="entry name" value="Subtilisin-like"/>
    <property type="match status" value="1"/>
</dbReference>
<dbReference type="GeneID" id="88766091"/>
<feature type="domain" description="Peptidase S8/S53" evidence="8">
    <location>
        <begin position="12"/>
        <end position="273"/>
    </location>
</feature>
<evidence type="ECO:0000256" key="2">
    <source>
        <dbReference type="ARBA" id="ARBA00022670"/>
    </source>
</evidence>
<feature type="active site" description="Charge relay system" evidence="5">
    <location>
        <position position="21"/>
    </location>
</feature>
<organism evidence="9 10">
    <name type="scientific">Crocosphaera watsonii WH 0402</name>
    <dbReference type="NCBI Taxonomy" id="1284629"/>
    <lineage>
        <taxon>Bacteria</taxon>
        <taxon>Bacillati</taxon>
        <taxon>Cyanobacteriota</taxon>
        <taxon>Cyanophyceae</taxon>
        <taxon>Oscillatoriophycideae</taxon>
        <taxon>Chroococcales</taxon>
        <taxon>Aphanothecaceae</taxon>
        <taxon>Crocosphaera</taxon>
    </lineage>
</organism>
<dbReference type="GO" id="GO:0006508">
    <property type="term" value="P:proteolysis"/>
    <property type="evidence" value="ECO:0007669"/>
    <property type="project" value="UniProtKB-KW"/>
</dbReference>
<evidence type="ECO:0000256" key="7">
    <source>
        <dbReference type="SAM" id="MobiDB-lite"/>
    </source>
</evidence>
<evidence type="ECO:0000256" key="1">
    <source>
        <dbReference type="ARBA" id="ARBA00011073"/>
    </source>
</evidence>
<dbReference type="Pfam" id="PF00082">
    <property type="entry name" value="Peptidase_S8"/>
    <property type="match status" value="1"/>
</dbReference>
<dbReference type="Gene3D" id="3.40.50.200">
    <property type="entry name" value="Peptidase S8/S53 domain"/>
    <property type="match status" value="1"/>
</dbReference>
<dbReference type="EMBL" id="CAQN01000776">
    <property type="protein sequence ID" value="CCQ68464.1"/>
    <property type="molecule type" value="Genomic_DNA"/>
</dbReference>
<comment type="caution">
    <text evidence="9">The sequence shown here is derived from an EMBL/GenBank/DDBJ whole genome shotgun (WGS) entry which is preliminary data.</text>
</comment>
<keyword evidence="3 5" id="KW-0378">Hydrolase</keyword>
<keyword evidence="4 5" id="KW-0720">Serine protease</keyword>
<dbReference type="PANTHER" id="PTHR43806:SF11">
    <property type="entry name" value="CEREVISIN-RELATED"/>
    <property type="match status" value="1"/>
</dbReference>
<name>T2JTS1_CROWT</name>
<protein>
    <recommendedName>
        <fullName evidence="8">Peptidase S8/S53 domain-containing protein</fullName>
    </recommendedName>
</protein>
<dbReference type="PROSITE" id="PS51892">
    <property type="entry name" value="SUBTILASE"/>
    <property type="match status" value="1"/>
</dbReference>
<dbReference type="InterPro" id="IPR000209">
    <property type="entry name" value="Peptidase_S8/S53_dom"/>
</dbReference>
<evidence type="ECO:0000256" key="3">
    <source>
        <dbReference type="ARBA" id="ARBA00022801"/>
    </source>
</evidence>
<dbReference type="InterPro" id="IPR036852">
    <property type="entry name" value="Peptidase_S8/S53_dom_sf"/>
</dbReference>
<proteinExistence type="inferred from homology"/>
<reference evidence="9 10" key="2">
    <citation type="submission" date="2013-09" db="EMBL/GenBank/DDBJ databases">
        <title>Whole genome comparison of six Crocosphaera watsonii strains with differing phenotypes.</title>
        <authorList>
            <person name="Bench S.R."/>
            <person name="Heller P."/>
            <person name="Frank I."/>
            <person name="Arciniega M."/>
            <person name="Shilova I.N."/>
            <person name="Zehr J.P."/>
        </authorList>
    </citation>
    <scope>NUCLEOTIDE SEQUENCE [LARGE SCALE GENOMIC DNA]</scope>
    <source>
        <strain evidence="9 10">WH 0402</strain>
    </source>
</reference>
<dbReference type="InterPro" id="IPR023827">
    <property type="entry name" value="Peptidase_S8_Asp-AS"/>
</dbReference>
<dbReference type="AlphaFoldDB" id="T2JTS1"/>
<dbReference type="PROSITE" id="PS00137">
    <property type="entry name" value="SUBTILASE_HIS"/>
    <property type="match status" value="1"/>
</dbReference>